<dbReference type="InterPro" id="IPR011010">
    <property type="entry name" value="DNA_brk_join_enz"/>
</dbReference>
<dbReference type="AlphaFoldDB" id="A0A075HNN9"/>
<evidence type="ECO:0000256" key="3">
    <source>
        <dbReference type="SAM" id="Coils"/>
    </source>
</evidence>
<evidence type="ECO:0000256" key="1">
    <source>
        <dbReference type="ARBA" id="ARBA00023125"/>
    </source>
</evidence>
<dbReference type="Gene3D" id="1.10.150.130">
    <property type="match status" value="1"/>
</dbReference>
<proteinExistence type="predicted"/>
<name>A0A075HNN9_9ARCH</name>
<keyword evidence="1" id="KW-0238">DNA-binding</keyword>
<dbReference type="InterPro" id="IPR013762">
    <property type="entry name" value="Integrase-like_cat_sf"/>
</dbReference>
<dbReference type="Gene3D" id="1.10.443.10">
    <property type="entry name" value="Intergrase catalytic core"/>
    <property type="match status" value="1"/>
</dbReference>
<dbReference type="EMBL" id="KF901044">
    <property type="protein sequence ID" value="AIF16037.1"/>
    <property type="molecule type" value="Genomic_DNA"/>
</dbReference>
<reference evidence="4" key="1">
    <citation type="journal article" date="2014" name="Genome Biol. Evol.">
        <title>Pangenome evidence for extensive interdomain horizontal transfer affecting lineage core and shell genes in uncultured planktonic thaumarchaeota and euryarchaeota.</title>
        <authorList>
            <person name="Deschamps P."/>
            <person name="Zivanovic Y."/>
            <person name="Moreira D."/>
            <person name="Rodriguez-Valera F."/>
            <person name="Lopez-Garcia P."/>
        </authorList>
    </citation>
    <scope>NUCLEOTIDE SEQUENCE</scope>
</reference>
<feature type="coiled-coil region" evidence="3">
    <location>
        <begin position="318"/>
        <end position="355"/>
    </location>
</feature>
<accession>A0A075HNN9</accession>
<protein>
    <submittedName>
        <fullName evidence="4">Integrase family protein (XerD)</fullName>
    </submittedName>
</protein>
<evidence type="ECO:0000313" key="4">
    <source>
        <dbReference type="EMBL" id="AIF16037.1"/>
    </source>
</evidence>
<dbReference type="GO" id="GO:0003677">
    <property type="term" value="F:DNA binding"/>
    <property type="evidence" value="ECO:0007669"/>
    <property type="project" value="UniProtKB-KW"/>
</dbReference>
<dbReference type="GO" id="GO:0015074">
    <property type="term" value="P:DNA integration"/>
    <property type="evidence" value="ECO:0007669"/>
    <property type="project" value="InterPro"/>
</dbReference>
<sequence>MIEARCMVLFHSAIKSEATRKNYDYQLDRFRRHCLLRNFESLLKIKPSKIQEMLEDYILFQRKKTDNRSTINGTLSAILLFYSMNDIILNSTKLRKMLPERTLTRGKKPYTTEQIQTMLKIFGNNPKYYALTLFISSSGVRPGFSQELRIKDLKDVAEGCKSITVYAGHVKEYTTFITSEASQALDDYFESRKQNGEKLTPDSWVFTKKGKPDQALPSTDITHTFIMKLPKVMDLGPVINGRRDIQIVYGMRKRWNTIFKNDKNVNHRIIEKMFSHAVKDFPLDSTYHLPTIEKSFSEYRKCIPELLISHEFRSKYQIQEKEKRINELENDTSKIESLQFENMDLKRRLLNIEEHIKQG</sequence>
<organism evidence="4">
    <name type="scientific">uncultured marine thaumarchaeote KM3_72_D04</name>
    <dbReference type="NCBI Taxonomy" id="1456262"/>
    <lineage>
        <taxon>Archaea</taxon>
        <taxon>Nitrososphaerota</taxon>
        <taxon>environmental samples</taxon>
    </lineage>
</organism>
<dbReference type="SUPFAM" id="SSF47823">
    <property type="entry name" value="lambda integrase-like, N-terminal domain"/>
    <property type="match status" value="1"/>
</dbReference>
<gene>
    <name evidence="4" type="primary">xerD</name>
</gene>
<dbReference type="GO" id="GO:0006310">
    <property type="term" value="P:DNA recombination"/>
    <property type="evidence" value="ECO:0007669"/>
    <property type="project" value="UniProtKB-KW"/>
</dbReference>
<evidence type="ECO:0000256" key="2">
    <source>
        <dbReference type="ARBA" id="ARBA00023172"/>
    </source>
</evidence>
<keyword evidence="3" id="KW-0175">Coiled coil</keyword>
<dbReference type="InterPro" id="IPR010998">
    <property type="entry name" value="Integrase_recombinase_N"/>
</dbReference>
<dbReference type="SUPFAM" id="SSF56349">
    <property type="entry name" value="DNA breaking-rejoining enzymes"/>
    <property type="match status" value="1"/>
</dbReference>
<keyword evidence="2" id="KW-0233">DNA recombination</keyword>